<sequence length="233" mass="24131">MRHSPSRTRRIVSAVLAGAATIALVAVATATLVAPDSAGRPDRAPSSAASTPKSSPPPVGPAPPPPSAAAGVGELAPVVPSRDPVEFAQSAARALFAWDTTAPAALADHKGRLLVVADPTGQETPGLLTDLARYLPSPQAWTHLGAYDTRQWLEVTGADVPAAWTAALAQDPGVVAPGTVAVTITGVRHRTGTWDGRPVAQEFDVAFTVFVGCEPAYPTCYLLRLTQLDKPLR</sequence>
<evidence type="ECO:0000313" key="4">
    <source>
        <dbReference type="Proteomes" id="UP000663937"/>
    </source>
</evidence>
<reference evidence="3" key="1">
    <citation type="submission" date="2021-03" db="EMBL/GenBank/DDBJ databases">
        <title>Pengzhenrongella sicca gen. nov., sp. nov., a new member of suborder Micrococcineae isolated from High-Arctic tundra soil.</title>
        <authorList>
            <person name="Peng F."/>
        </authorList>
    </citation>
    <scope>NUCLEOTIDE SEQUENCE</scope>
    <source>
        <strain evidence="3">LRZ-2</strain>
    </source>
</reference>
<feature type="compositionally biased region" description="Pro residues" evidence="1">
    <location>
        <begin position="54"/>
        <end position="67"/>
    </location>
</feature>
<evidence type="ECO:0000256" key="2">
    <source>
        <dbReference type="SAM" id="SignalP"/>
    </source>
</evidence>
<proteinExistence type="predicted"/>
<feature type="signal peptide" evidence="2">
    <location>
        <begin position="1"/>
        <end position="28"/>
    </location>
</feature>
<name>A0A8A4ZDJ0_9MICO</name>
<organism evidence="3 4">
    <name type="scientific">Pengzhenrongella sicca</name>
    <dbReference type="NCBI Taxonomy" id="2819238"/>
    <lineage>
        <taxon>Bacteria</taxon>
        <taxon>Bacillati</taxon>
        <taxon>Actinomycetota</taxon>
        <taxon>Actinomycetes</taxon>
        <taxon>Micrococcales</taxon>
        <taxon>Pengzhenrongella</taxon>
    </lineage>
</organism>
<dbReference type="AlphaFoldDB" id="A0A8A4ZDJ0"/>
<dbReference type="KEGG" id="psic:J4E96_14800"/>
<dbReference type="Proteomes" id="UP000663937">
    <property type="component" value="Chromosome"/>
</dbReference>
<keyword evidence="4" id="KW-1185">Reference proteome</keyword>
<gene>
    <name evidence="3" type="ORF">J4E96_14800</name>
</gene>
<feature type="compositionally biased region" description="Low complexity" evidence="1">
    <location>
        <begin position="44"/>
        <end position="53"/>
    </location>
</feature>
<accession>A0A8A4ZDJ0</accession>
<evidence type="ECO:0000256" key="1">
    <source>
        <dbReference type="SAM" id="MobiDB-lite"/>
    </source>
</evidence>
<protein>
    <submittedName>
        <fullName evidence="3">Uncharacterized protein</fullName>
    </submittedName>
</protein>
<dbReference type="EMBL" id="CP071868">
    <property type="protein sequence ID" value="QTE28616.1"/>
    <property type="molecule type" value="Genomic_DNA"/>
</dbReference>
<feature type="chain" id="PRO_5035297960" evidence="2">
    <location>
        <begin position="29"/>
        <end position="233"/>
    </location>
</feature>
<evidence type="ECO:0000313" key="3">
    <source>
        <dbReference type="EMBL" id="QTE28616.1"/>
    </source>
</evidence>
<keyword evidence="2" id="KW-0732">Signal</keyword>
<feature type="region of interest" description="Disordered" evidence="1">
    <location>
        <begin position="36"/>
        <end position="72"/>
    </location>
</feature>
<dbReference type="RefSeq" id="WP_227422857.1">
    <property type="nucleotide sequence ID" value="NZ_CP071868.1"/>
</dbReference>